<name>A0A5C6CH76_9BACT</name>
<comment type="caution">
    <text evidence="1">The sequence shown here is derived from an EMBL/GenBank/DDBJ whole genome shotgun (WGS) entry which is preliminary data.</text>
</comment>
<dbReference type="EMBL" id="SJPS01000007">
    <property type="protein sequence ID" value="TWU22576.1"/>
    <property type="molecule type" value="Genomic_DNA"/>
</dbReference>
<accession>A0A5C6CH76</accession>
<protein>
    <submittedName>
        <fullName evidence="1">Uncharacterized protein</fullName>
    </submittedName>
</protein>
<organism evidence="1 2">
    <name type="scientific">Bythopirellula polymerisocia</name>
    <dbReference type="NCBI Taxonomy" id="2528003"/>
    <lineage>
        <taxon>Bacteria</taxon>
        <taxon>Pseudomonadati</taxon>
        <taxon>Planctomycetota</taxon>
        <taxon>Planctomycetia</taxon>
        <taxon>Pirellulales</taxon>
        <taxon>Lacipirellulaceae</taxon>
        <taxon>Bythopirellula</taxon>
    </lineage>
</organism>
<evidence type="ECO:0000313" key="2">
    <source>
        <dbReference type="Proteomes" id="UP000318437"/>
    </source>
</evidence>
<proteinExistence type="predicted"/>
<dbReference type="AlphaFoldDB" id="A0A5C6CH76"/>
<sequence length="72" mass="8631">MMTLREPLFEKRLQSSERRDYTYVQPDEYCRLLLSWRKMVRVDAGDSEVCGLMDLQSGKRYAIERQRLLRGS</sequence>
<reference evidence="1 2" key="1">
    <citation type="submission" date="2019-02" db="EMBL/GenBank/DDBJ databases">
        <title>Deep-cultivation of Planctomycetes and their phenomic and genomic characterization uncovers novel biology.</title>
        <authorList>
            <person name="Wiegand S."/>
            <person name="Jogler M."/>
            <person name="Boedeker C."/>
            <person name="Pinto D."/>
            <person name="Vollmers J."/>
            <person name="Rivas-Marin E."/>
            <person name="Kohn T."/>
            <person name="Peeters S.H."/>
            <person name="Heuer A."/>
            <person name="Rast P."/>
            <person name="Oberbeckmann S."/>
            <person name="Bunk B."/>
            <person name="Jeske O."/>
            <person name="Meyerdierks A."/>
            <person name="Storesund J.E."/>
            <person name="Kallscheuer N."/>
            <person name="Luecker S."/>
            <person name="Lage O.M."/>
            <person name="Pohl T."/>
            <person name="Merkel B.J."/>
            <person name="Hornburger P."/>
            <person name="Mueller R.-W."/>
            <person name="Bruemmer F."/>
            <person name="Labrenz M."/>
            <person name="Spormann A.M."/>
            <person name="Op Den Camp H."/>
            <person name="Overmann J."/>
            <person name="Amann R."/>
            <person name="Jetten M.S.M."/>
            <person name="Mascher T."/>
            <person name="Medema M.H."/>
            <person name="Devos D.P."/>
            <person name="Kaster A.-K."/>
            <person name="Ovreas L."/>
            <person name="Rohde M."/>
            <person name="Galperin M.Y."/>
            <person name="Jogler C."/>
        </authorList>
    </citation>
    <scope>NUCLEOTIDE SEQUENCE [LARGE SCALE GENOMIC DNA]</scope>
    <source>
        <strain evidence="1 2">Pla144</strain>
    </source>
</reference>
<gene>
    <name evidence="1" type="ORF">Pla144_40360</name>
</gene>
<keyword evidence="2" id="KW-1185">Reference proteome</keyword>
<evidence type="ECO:0000313" key="1">
    <source>
        <dbReference type="EMBL" id="TWU22576.1"/>
    </source>
</evidence>
<dbReference type="Proteomes" id="UP000318437">
    <property type="component" value="Unassembled WGS sequence"/>
</dbReference>